<proteinExistence type="predicted"/>
<dbReference type="PANTHER" id="PTHR37422">
    <property type="entry name" value="TEICHURONIC ACID BIOSYNTHESIS PROTEIN TUAE"/>
    <property type="match status" value="1"/>
</dbReference>
<evidence type="ECO:0000256" key="3">
    <source>
        <dbReference type="ARBA" id="ARBA00022989"/>
    </source>
</evidence>
<reference evidence="8" key="1">
    <citation type="journal article" date="2019" name="Int. J. Syst. Evol. Microbiol.">
        <title>The Global Catalogue of Microorganisms (GCM) 10K type strain sequencing project: providing services to taxonomists for standard genome sequencing and annotation.</title>
        <authorList>
            <consortium name="The Broad Institute Genomics Platform"/>
            <consortium name="The Broad Institute Genome Sequencing Center for Infectious Disease"/>
            <person name="Wu L."/>
            <person name="Ma J."/>
        </authorList>
    </citation>
    <scope>NUCLEOTIDE SEQUENCE [LARGE SCALE GENOMIC DNA]</scope>
    <source>
        <strain evidence="8">CGMCC 1.15407</strain>
    </source>
</reference>
<evidence type="ECO:0000313" key="8">
    <source>
        <dbReference type="Proteomes" id="UP000647339"/>
    </source>
</evidence>
<feature type="domain" description="O-antigen ligase-related" evidence="6">
    <location>
        <begin position="3"/>
        <end position="151"/>
    </location>
</feature>
<evidence type="ECO:0000313" key="7">
    <source>
        <dbReference type="EMBL" id="GGF45425.1"/>
    </source>
</evidence>
<feature type="transmembrane region" description="Helical" evidence="5">
    <location>
        <begin position="170"/>
        <end position="187"/>
    </location>
</feature>
<feature type="transmembrane region" description="Helical" evidence="5">
    <location>
        <begin position="224"/>
        <end position="245"/>
    </location>
</feature>
<keyword evidence="8" id="KW-1185">Reference proteome</keyword>
<keyword evidence="4 5" id="KW-0472">Membrane</keyword>
<evidence type="ECO:0000256" key="2">
    <source>
        <dbReference type="ARBA" id="ARBA00022692"/>
    </source>
</evidence>
<dbReference type="EMBL" id="BMIU01000023">
    <property type="protein sequence ID" value="GGF45425.1"/>
    <property type="molecule type" value="Genomic_DNA"/>
</dbReference>
<feature type="transmembrane region" description="Helical" evidence="5">
    <location>
        <begin position="193"/>
        <end position="212"/>
    </location>
</feature>
<organism evidence="7 8">
    <name type="scientific">Echinicola rosea</name>
    <dbReference type="NCBI Taxonomy" id="1807691"/>
    <lineage>
        <taxon>Bacteria</taxon>
        <taxon>Pseudomonadati</taxon>
        <taxon>Bacteroidota</taxon>
        <taxon>Cytophagia</taxon>
        <taxon>Cytophagales</taxon>
        <taxon>Cyclobacteriaceae</taxon>
        <taxon>Echinicola</taxon>
    </lineage>
</organism>
<evidence type="ECO:0000256" key="4">
    <source>
        <dbReference type="ARBA" id="ARBA00023136"/>
    </source>
</evidence>
<keyword evidence="3 5" id="KW-1133">Transmembrane helix</keyword>
<dbReference type="InterPro" id="IPR011990">
    <property type="entry name" value="TPR-like_helical_dom_sf"/>
</dbReference>
<feature type="transmembrane region" description="Helical" evidence="5">
    <location>
        <begin position="136"/>
        <end position="158"/>
    </location>
</feature>
<sequence>MLGILLVLSVTHSRAAWLAVIVSSVFLFSFCYEWYAKVRAWLGKGLKRVLFLFVLGVVCVGVLTGLYFLKKDSADGRLLIWKVSGQLIKEQPLFGIGFDRFRAGYMEAQAAYFRQNPGDPSIPLADDVVYAFNEGIQLLVEQGMVGFVLVLALLFVSFRIKGSREKPEIWIAKTGLISLLVFGMFSYPSHILPIKLCGVVYLAILAGYSKTLCTIPEFSKRIKWGVSGAFMVLTIGLILHTYRFYQASKEWQDALISYEKGEYRASLGQYEKAWAIFAHDGAFLCNYGKALSVAGDHTKAVTILKEAENYLNNTIIQTALGDSYQALGRYAKAEAAYQLGADMLPDRFYSKYLLVKLYHKMGEERKMSVLATYLLEKEPKVPSQAVEEIKQEMRLLLD</sequence>
<name>A0ABQ1V9C5_9BACT</name>
<dbReference type="SUPFAM" id="SSF48452">
    <property type="entry name" value="TPR-like"/>
    <property type="match status" value="1"/>
</dbReference>
<feature type="transmembrane region" description="Helical" evidence="5">
    <location>
        <begin position="15"/>
        <end position="36"/>
    </location>
</feature>
<dbReference type="InterPro" id="IPR007016">
    <property type="entry name" value="O-antigen_ligase-rel_domated"/>
</dbReference>
<accession>A0ABQ1V9C5</accession>
<gene>
    <name evidence="7" type="ORF">GCM10011339_37380</name>
</gene>
<evidence type="ECO:0000256" key="5">
    <source>
        <dbReference type="SAM" id="Phobius"/>
    </source>
</evidence>
<feature type="transmembrane region" description="Helical" evidence="5">
    <location>
        <begin position="48"/>
        <end position="69"/>
    </location>
</feature>
<keyword evidence="2 5" id="KW-0812">Transmembrane</keyword>
<dbReference type="Pfam" id="PF04932">
    <property type="entry name" value="Wzy_C"/>
    <property type="match status" value="1"/>
</dbReference>
<evidence type="ECO:0000256" key="1">
    <source>
        <dbReference type="ARBA" id="ARBA00004141"/>
    </source>
</evidence>
<protein>
    <recommendedName>
        <fullName evidence="6">O-antigen ligase-related domain-containing protein</fullName>
    </recommendedName>
</protein>
<evidence type="ECO:0000259" key="6">
    <source>
        <dbReference type="Pfam" id="PF04932"/>
    </source>
</evidence>
<dbReference type="Gene3D" id="1.25.40.10">
    <property type="entry name" value="Tetratricopeptide repeat domain"/>
    <property type="match status" value="1"/>
</dbReference>
<dbReference type="PANTHER" id="PTHR37422:SF13">
    <property type="entry name" value="LIPOPOLYSACCHARIDE BIOSYNTHESIS PROTEIN PA4999-RELATED"/>
    <property type="match status" value="1"/>
</dbReference>
<dbReference type="InterPro" id="IPR051533">
    <property type="entry name" value="WaaL-like"/>
</dbReference>
<comment type="caution">
    <text evidence="7">The sequence shown here is derived from an EMBL/GenBank/DDBJ whole genome shotgun (WGS) entry which is preliminary data.</text>
</comment>
<comment type="subcellular location">
    <subcellularLocation>
        <location evidence="1">Membrane</location>
        <topology evidence="1">Multi-pass membrane protein</topology>
    </subcellularLocation>
</comment>
<dbReference type="Proteomes" id="UP000647339">
    <property type="component" value="Unassembled WGS sequence"/>
</dbReference>